<evidence type="ECO:0000313" key="4">
    <source>
        <dbReference type="Proteomes" id="UP000504634"/>
    </source>
</evidence>
<dbReference type="InterPro" id="IPR035994">
    <property type="entry name" value="Nucleoside_phosphorylase_sf"/>
</dbReference>
<dbReference type="InterPro" id="IPR010059">
    <property type="entry name" value="Uridine_phosphorylase_euk"/>
</dbReference>
<dbReference type="OrthoDB" id="204058at2759"/>
<feature type="binding site" evidence="2">
    <location>
        <position position="83"/>
    </location>
    <ligand>
        <name>phosphate</name>
        <dbReference type="ChEBI" id="CHEBI:43474"/>
    </ligand>
</feature>
<evidence type="ECO:0000256" key="1">
    <source>
        <dbReference type="ARBA" id="ARBA00010456"/>
    </source>
</evidence>
<proteinExistence type="inferred from homology"/>
<accession>A0A6J2TKR0</accession>
<dbReference type="Proteomes" id="UP000504634">
    <property type="component" value="Unplaced"/>
</dbReference>
<reference evidence="5" key="1">
    <citation type="submission" date="2025-08" db="UniProtKB">
        <authorList>
            <consortium name="RefSeq"/>
        </authorList>
    </citation>
    <scope>IDENTIFICATION</scope>
    <source>
        <strain evidence="5">11010-0011.00</strain>
        <tissue evidence="5">Whole body</tissue>
    </source>
</reference>
<dbReference type="CDD" id="cd17763">
    <property type="entry name" value="UP_hUPP-like"/>
    <property type="match status" value="1"/>
</dbReference>
<feature type="binding site" evidence="2">
    <location>
        <begin position="127"/>
        <end position="130"/>
    </location>
    <ligand>
        <name>phosphate</name>
        <dbReference type="ChEBI" id="CHEBI:43474"/>
    </ligand>
</feature>
<feature type="binding site" evidence="2">
    <location>
        <position position="205"/>
    </location>
    <ligand>
        <name>substrate</name>
    </ligand>
</feature>
<feature type="binding site" evidence="2">
    <location>
        <position position="207"/>
    </location>
    <ligand>
        <name>substrate</name>
    </ligand>
</feature>
<dbReference type="PANTHER" id="PTHR43691">
    <property type="entry name" value="URIDINE PHOSPHORYLASE"/>
    <property type="match status" value="1"/>
</dbReference>
<dbReference type="SUPFAM" id="SSF53167">
    <property type="entry name" value="Purine and uridine phosphorylases"/>
    <property type="match status" value="1"/>
</dbReference>
<dbReference type="GO" id="GO:0009166">
    <property type="term" value="P:nucleotide catabolic process"/>
    <property type="evidence" value="ECO:0007669"/>
    <property type="project" value="InterPro"/>
</dbReference>
<organism evidence="4 5">
    <name type="scientific">Drosophila lebanonensis</name>
    <name type="common">Fruit fly</name>
    <name type="synonym">Scaptodrosophila lebanonensis</name>
    <dbReference type="NCBI Taxonomy" id="7225"/>
    <lineage>
        <taxon>Eukaryota</taxon>
        <taxon>Metazoa</taxon>
        <taxon>Ecdysozoa</taxon>
        <taxon>Arthropoda</taxon>
        <taxon>Hexapoda</taxon>
        <taxon>Insecta</taxon>
        <taxon>Pterygota</taxon>
        <taxon>Neoptera</taxon>
        <taxon>Endopterygota</taxon>
        <taxon>Diptera</taxon>
        <taxon>Brachycera</taxon>
        <taxon>Muscomorpha</taxon>
        <taxon>Ephydroidea</taxon>
        <taxon>Drosophilidae</taxon>
        <taxon>Scaptodrosophila</taxon>
    </lineage>
</organism>
<dbReference type="PANTHER" id="PTHR43691:SF11">
    <property type="entry name" value="FI09636P-RELATED"/>
    <property type="match status" value="1"/>
</dbReference>
<dbReference type="InterPro" id="IPR000845">
    <property type="entry name" value="Nucleoside_phosphorylase_d"/>
</dbReference>
<dbReference type="AlphaFoldDB" id="A0A6J2TKR0"/>
<sequence length="300" mass="33424">MAQSVELKNPHLNKMSQDYLYHLALNVPNTKDTRDIQKRFGDVKFICMGGTASRMLELALFLRELLGVKDNSEPEDLCRSGNRYAVYKVGPVLCASHGVGMSTFSVVLHELLKLVRYAKCQDPVFLRIGTCGGVGVPPGTVVVTKEAYNGYLRNEHEIAILGEKVVRPANFTADVVKDLVACGLGDNFKTIEANTMATECFYEGQGRTDGAVCNYSEEDKMQFLRKCHDEKGIRNIEMEATMFSSLTNLCNVKAGDICVTLIDRLKGDQVEISMETKSEYEHRPFIIVGRYIQKILASTT</sequence>
<gene>
    <name evidence="5" type="primary">LOC115625230</name>
</gene>
<evidence type="ECO:0000313" key="5">
    <source>
        <dbReference type="RefSeq" id="XP_030376075.1"/>
    </source>
</evidence>
<dbReference type="GO" id="GO:0004850">
    <property type="term" value="F:uridine phosphorylase activity"/>
    <property type="evidence" value="ECO:0007669"/>
    <property type="project" value="InterPro"/>
</dbReference>
<feature type="domain" description="Nucleoside phosphorylase" evidence="3">
    <location>
        <begin position="45"/>
        <end position="292"/>
    </location>
</feature>
<dbReference type="NCBIfam" id="TIGR01719">
    <property type="entry name" value="euk_UDPppase"/>
    <property type="match status" value="1"/>
</dbReference>
<dbReference type="GO" id="GO:0005829">
    <property type="term" value="C:cytosol"/>
    <property type="evidence" value="ECO:0007669"/>
    <property type="project" value="TreeGrafter"/>
</dbReference>
<dbReference type="Pfam" id="PF01048">
    <property type="entry name" value="PNP_UDP_1"/>
    <property type="match status" value="1"/>
</dbReference>
<name>A0A6J2TKR0_DROLE</name>
<comment type="similarity">
    <text evidence="1">Belongs to the PNP/UDP phosphorylase family.</text>
</comment>
<dbReference type="RefSeq" id="XP_030376075.1">
    <property type="nucleotide sequence ID" value="XM_030520215.1"/>
</dbReference>
<evidence type="ECO:0000259" key="3">
    <source>
        <dbReference type="Pfam" id="PF01048"/>
    </source>
</evidence>
<dbReference type="GO" id="GO:0006218">
    <property type="term" value="P:uridine catabolic process"/>
    <property type="evidence" value="ECO:0007669"/>
    <property type="project" value="TreeGrafter"/>
</dbReference>
<keyword evidence="4" id="KW-1185">Reference proteome</keyword>
<protein>
    <submittedName>
        <fullName evidence="5">Uridine phosphorylase 1</fullName>
    </submittedName>
</protein>
<dbReference type="GeneID" id="115625230"/>
<dbReference type="Gene3D" id="3.40.50.1580">
    <property type="entry name" value="Nucleoside phosphorylase domain"/>
    <property type="match status" value="1"/>
</dbReference>
<evidence type="ECO:0000256" key="2">
    <source>
        <dbReference type="PIRSR" id="PIRSR610059-50"/>
    </source>
</evidence>